<keyword evidence="1" id="KW-0862">Zinc</keyword>
<comment type="similarity">
    <text evidence="1">Belongs to the FHY3/FAR1 family.</text>
</comment>
<keyword evidence="1" id="KW-0539">Nucleus</keyword>
<evidence type="ECO:0000259" key="2">
    <source>
        <dbReference type="Pfam" id="PF03101"/>
    </source>
</evidence>
<organism evidence="3 4">
    <name type="scientific">Carnegiea gigantea</name>
    <dbReference type="NCBI Taxonomy" id="171969"/>
    <lineage>
        <taxon>Eukaryota</taxon>
        <taxon>Viridiplantae</taxon>
        <taxon>Streptophyta</taxon>
        <taxon>Embryophyta</taxon>
        <taxon>Tracheophyta</taxon>
        <taxon>Spermatophyta</taxon>
        <taxon>Magnoliopsida</taxon>
        <taxon>eudicotyledons</taxon>
        <taxon>Gunneridae</taxon>
        <taxon>Pentapetalae</taxon>
        <taxon>Caryophyllales</taxon>
        <taxon>Cactineae</taxon>
        <taxon>Cactaceae</taxon>
        <taxon>Cactoideae</taxon>
        <taxon>Echinocereeae</taxon>
        <taxon>Carnegiea</taxon>
    </lineage>
</organism>
<evidence type="ECO:0000313" key="4">
    <source>
        <dbReference type="Proteomes" id="UP001153076"/>
    </source>
</evidence>
<dbReference type="PANTHER" id="PTHR31669">
    <property type="entry name" value="PROTEIN FAR1-RELATED SEQUENCE 10-RELATED"/>
    <property type="match status" value="1"/>
</dbReference>
<dbReference type="OrthoDB" id="1436301at2759"/>
<dbReference type="Pfam" id="PF03101">
    <property type="entry name" value="FAR1"/>
    <property type="match status" value="1"/>
</dbReference>
<keyword evidence="4" id="KW-1185">Reference proteome</keyword>
<keyword evidence="1" id="KW-0479">Metal-binding</keyword>
<accession>A0A9Q1GM50</accession>
<evidence type="ECO:0000256" key="1">
    <source>
        <dbReference type="RuleBase" id="RU367018"/>
    </source>
</evidence>
<dbReference type="PANTHER" id="PTHR31669:SF251">
    <property type="entry name" value="PROTEIN FAR1-RELATED SEQUENCE"/>
    <property type="match status" value="1"/>
</dbReference>
<dbReference type="GO" id="GO:0008270">
    <property type="term" value="F:zinc ion binding"/>
    <property type="evidence" value="ECO:0007669"/>
    <property type="project" value="UniProtKB-UniRule"/>
</dbReference>
<dbReference type="AlphaFoldDB" id="A0A9Q1GM50"/>
<comment type="subcellular location">
    <subcellularLocation>
        <location evidence="1">Nucleus</location>
    </subcellularLocation>
</comment>
<dbReference type="InterPro" id="IPR031052">
    <property type="entry name" value="FHY3/FAR1"/>
</dbReference>
<comment type="function">
    <text evidence="1">Putative transcription activator involved in regulating light control of development.</text>
</comment>
<name>A0A9Q1GM50_9CARY</name>
<keyword evidence="1" id="KW-0863">Zinc-finger</keyword>
<dbReference type="Proteomes" id="UP001153076">
    <property type="component" value="Unassembled WGS sequence"/>
</dbReference>
<sequence>MEDMKRFIFKTLDLGHEFYKKYAKVQGSRVREAGICKSRRDGHPTSTLFKCSAEGVRLAKHVDNTDRVRKAKDETRFDCKGMRSTQGVESMHRNIKSSMTANQKLHELVEAYDQAIIELRVQDGLGDFATIHTYPFIDRIFSTIKSHAAKIYTRECFYLLYKEMTYESIYIVKDLDSIEAHVGSPQSSPAKFQQKANTCELNPTRDVLMRHMPHIYTSGEMSQVEYSEEVEKFDKDSTIVDLYLKEDW</sequence>
<evidence type="ECO:0000313" key="3">
    <source>
        <dbReference type="EMBL" id="KAJ8421812.1"/>
    </source>
</evidence>
<dbReference type="EMBL" id="JAKOGI010002524">
    <property type="protein sequence ID" value="KAJ8421812.1"/>
    <property type="molecule type" value="Genomic_DNA"/>
</dbReference>
<proteinExistence type="inferred from homology"/>
<feature type="domain" description="FAR1" evidence="2">
    <location>
        <begin position="17"/>
        <end position="84"/>
    </location>
</feature>
<reference evidence="3" key="1">
    <citation type="submission" date="2022-04" db="EMBL/GenBank/DDBJ databases">
        <title>Carnegiea gigantea Genome sequencing and assembly v2.</title>
        <authorList>
            <person name="Copetti D."/>
            <person name="Sanderson M.J."/>
            <person name="Burquez A."/>
            <person name="Wojciechowski M.F."/>
        </authorList>
    </citation>
    <scope>NUCLEOTIDE SEQUENCE</scope>
    <source>
        <strain evidence="3">SGP5-SGP5p</strain>
        <tissue evidence="3">Aerial part</tissue>
    </source>
</reference>
<gene>
    <name evidence="3" type="ORF">Cgig2_009395</name>
</gene>
<protein>
    <recommendedName>
        <fullName evidence="1">Protein FAR1-RELATED SEQUENCE</fullName>
    </recommendedName>
</protein>
<dbReference type="InterPro" id="IPR004330">
    <property type="entry name" value="FAR1_DNA_bnd_dom"/>
</dbReference>
<dbReference type="GO" id="GO:0006355">
    <property type="term" value="P:regulation of DNA-templated transcription"/>
    <property type="evidence" value="ECO:0007669"/>
    <property type="project" value="UniProtKB-UniRule"/>
</dbReference>
<comment type="caution">
    <text evidence="3">The sequence shown here is derived from an EMBL/GenBank/DDBJ whole genome shotgun (WGS) entry which is preliminary data.</text>
</comment>
<dbReference type="GO" id="GO:0005634">
    <property type="term" value="C:nucleus"/>
    <property type="evidence" value="ECO:0007669"/>
    <property type="project" value="UniProtKB-SubCell"/>
</dbReference>